<gene>
    <name evidence="1" type="ORF">HPB51_022395</name>
</gene>
<evidence type="ECO:0000313" key="1">
    <source>
        <dbReference type="EMBL" id="KAH8024276.1"/>
    </source>
</evidence>
<proteinExistence type="predicted"/>
<comment type="caution">
    <text evidence="1">The sequence shown here is derived from an EMBL/GenBank/DDBJ whole genome shotgun (WGS) entry which is preliminary data.</text>
</comment>
<evidence type="ECO:0000313" key="2">
    <source>
        <dbReference type="Proteomes" id="UP000821866"/>
    </source>
</evidence>
<name>A0A9J6DQB8_RHIMP</name>
<reference evidence="1" key="1">
    <citation type="journal article" date="2020" name="Cell">
        <title>Large-Scale Comparative Analyses of Tick Genomes Elucidate Their Genetic Diversity and Vector Capacities.</title>
        <authorList>
            <consortium name="Tick Genome and Microbiome Consortium (TIGMIC)"/>
            <person name="Jia N."/>
            <person name="Wang J."/>
            <person name="Shi W."/>
            <person name="Du L."/>
            <person name="Sun Y."/>
            <person name="Zhan W."/>
            <person name="Jiang J.F."/>
            <person name="Wang Q."/>
            <person name="Zhang B."/>
            <person name="Ji P."/>
            <person name="Bell-Sakyi L."/>
            <person name="Cui X.M."/>
            <person name="Yuan T.T."/>
            <person name="Jiang B.G."/>
            <person name="Yang W.F."/>
            <person name="Lam T.T."/>
            <person name="Chang Q.C."/>
            <person name="Ding S.J."/>
            <person name="Wang X.J."/>
            <person name="Zhu J.G."/>
            <person name="Ruan X.D."/>
            <person name="Zhao L."/>
            <person name="Wei J.T."/>
            <person name="Ye R.Z."/>
            <person name="Que T.C."/>
            <person name="Du C.H."/>
            <person name="Zhou Y.H."/>
            <person name="Cheng J.X."/>
            <person name="Dai P.F."/>
            <person name="Guo W.B."/>
            <person name="Han X.H."/>
            <person name="Huang E.J."/>
            <person name="Li L.F."/>
            <person name="Wei W."/>
            <person name="Gao Y.C."/>
            <person name="Liu J.Z."/>
            <person name="Shao H.Z."/>
            <person name="Wang X."/>
            <person name="Wang C.C."/>
            <person name="Yang T.C."/>
            <person name="Huo Q.B."/>
            <person name="Li W."/>
            <person name="Chen H.Y."/>
            <person name="Chen S.E."/>
            <person name="Zhou L.G."/>
            <person name="Ni X.B."/>
            <person name="Tian J.H."/>
            <person name="Sheng Y."/>
            <person name="Liu T."/>
            <person name="Pan Y.S."/>
            <person name="Xia L.Y."/>
            <person name="Li J."/>
            <person name="Zhao F."/>
            <person name="Cao W.C."/>
        </authorList>
    </citation>
    <scope>NUCLEOTIDE SEQUENCE</scope>
    <source>
        <strain evidence="1">Rmic-2018</strain>
    </source>
</reference>
<protein>
    <submittedName>
        <fullName evidence="1">Uncharacterized protein</fullName>
    </submittedName>
</protein>
<reference evidence="1" key="2">
    <citation type="submission" date="2021-09" db="EMBL/GenBank/DDBJ databases">
        <authorList>
            <person name="Jia N."/>
            <person name="Wang J."/>
            <person name="Shi W."/>
            <person name="Du L."/>
            <person name="Sun Y."/>
            <person name="Zhan W."/>
            <person name="Jiang J."/>
            <person name="Wang Q."/>
            <person name="Zhang B."/>
            <person name="Ji P."/>
            <person name="Sakyi L.B."/>
            <person name="Cui X."/>
            <person name="Yuan T."/>
            <person name="Jiang B."/>
            <person name="Yang W."/>
            <person name="Lam T.T.-Y."/>
            <person name="Chang Q."/>
            <person name="Ding S."/>
            <person name="Wang X."/>
            <person name="Zhu J."/>
            <person name="Ruan X."/>
            <person name="Zhao L."/>
            <person name="Wei J."/>
            <person name="Que T."/>
            <person name="Du C."/>
            <person name="Cheng J."/>
            <person name="Dai P."/>
            <person name="Han X."/>
            <person name="Huang E."/>
            <person name="Gao Y."/>
            <person name="Liu J."/>
            <person name="Shao H."/>
            <person name="Ye R."/>
            <person name="Li L."/>
            <person name="Wei W."/>
            <person name="Wang X."/>
            <person name="Wang C."/>
            <person name="Huo Q."/>
            <person name="Li W."/>
            <person name="Guo W."/>
            <person name="Chen H."/>
            <person name="Chen S."/>
            <person name="Zhou L."/>
            <person name="Zhou L."/>
            <person name="Ni X."/>
            <person name="Tian J."/>
            <person name="Zhou Y."/>
            <person name="Sheng Y."/>
            <person name="Liu T."/>
            <person name="Pan Y."/>
            <person name="Xia L."/>
            <person name="Li J."/>
            <person name="Zhao F."/>
            <person name="Cao W."/>
        </authorList>
    </citation>
    <scope>NUCLEOTIDE SEQUENCE</scope>
    <source>
        <strain evidence="1">Rmic-2018</strain>
        <tissue evidence="1">Larvae</tissue>
    </source>
</reference>
<sequence>MRRRRADNGPAYDNDEMRRSSVAVATAAVIRRVASQPFSPLAAAFIHSRRSSVSGAGASPVVMPISDRNDIELLQRKCGRRDVSSRDPLHSGVKAAVARSLAPTVPLLTPLPTLDHRSITEASWLLAAEESRLRIVTASLLIARTSRCRSLWPKYGKRTVSPESVRYN</sequence>
<dbReference type="EMBL" id="JABSTU010000008">
    <property type="protein sequence ID" value="KAH8024276.1"/>
    <property type="molecule type" value="Genomic_DNA"/>
</dbReference>
<dbReference type="Proteomes" id="UP000821866">
    <property type="component" value="Chromosome 6"/>
</dbReference>
<organism evidence="1 2">
    <name type="scientific">Rhipicephalus microplus</name>
    <name type="common">Cattle tick</name>
    <name type="synonym">Boophilus microplus</name>
    <dbReference type="NCBI Taxonomy" id="6941"/>
    <lineage>
        <taxon>Eukaryota</taxon>
        <taxon>Metazoa</taxon>
        <taxon>Ecdysozoa</taxon>
        <taxon>Arthropoda</taxon>
        <taxon>Chelicerata</taxon>
        <taxon>Arachnida</taxon>
        <taxon>Acari</taxon>
        <taxon>Parasitiformes</taxon>
        <taxon>Ixodida</taxon>
        <taxon>Ixodoidea</taxon>
        <taxon>Ixodidae</taxon>
        <taxon>Rhipicephalinae</taxon>
        <taxon>Rhipicephalus</taxon>
        <taxon>Boophilus</taxon>
    </lineage>
</organism>
<dbReference type="AlphaFoldDB" id="A0A9J6DQB8"/>
<accession>A0A9J6DQB8</accession>
<keyword evidence="2" id="KW-1185">Reference proteome</keyword>